<reference evidence="10" key="1">
    <citation type="submission" date="2023-04" db="EMBL/GenBank/DDBJ databases">
        <title>Assessment of the microbiological origin of a defect in Grana Padano cheese.</title>
        <authorList>
            <person name="Zago M."/>
            <person name="Rossetti L."/>
            <person name="Bonvini B."/>
            <person name="Carminati D."/>
            <person name="Giraffa G."/>
        </authorList>
    </citation>
    <scope>NUCLEOTIDE SEQUENCE</scope>
    <source>
        <strain evidence="10">4990</strain>
    </source>
</reference>
<dbReference type="AlphaFoldDB" id="A0AAE4JVW3"/>
<evidence type="ECO:0000256" key="8">
    <source>
        <dbReference type="SAM" id="MobiDB-lite"/>
    </source>
</evidence>
<keyword evidence="2" id="KW-0227">DNA damage</keyword>
<evidence type="ECO:0000256" key="3">
    <source>
        <dbReference type="ARBA" id="ARBA00022801"/>
    </source>
</evidence>
<evidence type="ECO:0000256" key="4">
    <source>
        <dbReference type="ARBA" id="ARBA00022806"/>
    </source>
</evidence>
<gene>
    <name evidence="10" type="ORF">P9J83_13115</name>
</gene>
<dbReference type="GO" id="GO:0003677">
    <property type="term" value="F:DNA binding"/>
    <property type="evidence" value="ECO:0007669"/>
    <property type="project" value="UniProtKB-KW"/>
</dbReference>
<evidence type="ECO:0000256" key="1">
    <source>
        <dbReference type="ARBA" id="ARBA00022741"/>
    </source>
</evidence>
<comment type="caution">
    <text evidence="10">The sequence shown here is derived from an EMBL/GenBank/DDBJ whole genome shotgun (WGS) entry which is preliminary data.</text>
</comment>
<feature type="compositionally biased region" description="Basic and acidic residues" evidence="8">
    <location>
        <begin position="538"/>
        <end position="562"/>
    </location>
</feature>
<dbReference type="GO" id="GO:0006281">
    <property type="term" value="P:DNA repair"/>
    <property type="evidence" value="ECO:0007669"/>
    <property type="project" value="UniProtKB-KW"/>
</dbReference>
<dbReference type="GO" id="GO:0016787">
    <property type="term" value="F:hydrolase activity"/>
    <property type="evidence" value="ECO:0007669"/>
    <property type="project" value="UniProtKB-KW"/>
</dbReference>
<keyword evidence="5" id="KW-0067">ATP-binding</keyword>
<dbReference type="Pfam" id="PF13479">
    <property type="entry name" value="AAA_24"/>
    <property type="match status" value="1"/>
</dbReference>
<name>A0AAE4JVW3_CLOSG</name>
<dbReference type="InterPro" id="IPR011604">
    <property type="entry name" value="PDDEXK-like_dom_sf"/>
</dbReference>
<keyword evidence="1" id="KW-0547">Nucleotide-binding</keyword>
<feature type="domain" description="PD-(D/E)XK endonuclease-like" evidence="9">
    <location>
        <begin position="3"/>
        <end position="236"/>
    </location>
</feature>
<proteinExistence type="predicted"/>
<evidence type="ECO:0000256" key="7">
    <source>
        <dbReference type="ARBA" id="ARBA00023204"/>
    </source>
</evidence>
<accession>A0AAE4JVW3</accession>
<evidence type="ECO:0000259" key="9">
    <source>
        <dbReference type="Pfam" id="PF12705"/>
    </source>
</evidence>
<keyword evidence="3" id="KW-0378">Hydrolase</keyword>
<evidence type="ECO:0000256" key="5">
    <source>
        <dbReference type="ARBA" id="ARBA00022840"/>
    </source>
</evidence>
<organism evidence="10 11">
    <name type="scientific">Clostridium sporogenes</name>
    <dbReference type="NCBI Taxonomy" id="1509"/>
    <lineage>
        <taxon>Bacteria</taxon>
        <taxon>Bacillati</taxon>
        <taxon>Bacillota</taxon>
        <taxon>Clostridia</taxon>
        <taxon>Eubacteriales</taxon>
        <taxon>Clostridiaceae</taxon>
        <taxon>Clostridium</taxon>
    </lineage>
</organism>
<evidence type="ECO:0000256" key="6">
    <source>
        <dbReference type="ARBA" id="ARBA00023125"/>
    </source>
</evidence>
<evidence type="ECO:0000256" key="2">
    <source>
        <dbReference type="ARBA" id="ARBA00022763"/>
    </source>
</evidence>
<keyword evidence="4" id="KW-0347">Helicase</keyword>
<evidence type="ECO:0000313" key="10">
    <source>
        <dbReference type="EMBL" id="MDS1004434.1"/>
    </source>
</evidence>
<feature type="region of interest" description="Disordered" evidence="8">
    <location>
        <begin position="485"/>
        <end position="574"/>
    </location>
</feature>
<dbReference type="GO" id="GO:0005524">
    <property type="term" value="F:ATP binding"/>
    <property type="evidence" value="ECO:0007669"/>
    <property type="project" value="UniProtKB-KW"/>
</dbReference>
<evidence type="ECO:0000313" key="11">
    <source>
        <dbReference type="Proteomes" id="UP001182303"/>
    </source>
</evidence>
<sequence>MQYSHSRVESFKSCPYKYKLRYVDKLKTIPNQDANNALICGNTIHLGAEKDLKAALKFYKSNYYVLTDLHINEIIKFEYLIPKLKELLLDINIYSQEYLISTHRFRGIVDLITRNQDGTVDVFDFKYSNAIEHYMESPQLHIYKYFLEQQGFKVRKLGFIFIPKISIRQKKEEDLYQFRKRLLQELKASEIQIAEVPYNPNKVVEFMDSIIDTKEVKEYKKNPTRLCDWCEYQKYCFEGVDYMILPKNERRDIKKAKKRKIWIYGPAFSGKTTMLDNAPNPLNLNTDGNIEFVTMPYVSIKDEVTVEGRMTKRKFAWEVFKEAIEELEKKQNDFKTIIVDLLEDTREMCRVYKYDELGIQHESDSGFGKGWDIIKTEYLSTIRRLFNLDYENIVVLSHEDVSKDITKKNGQNITRVAPNIQEAISNKVAGMVDIVARVVVDGDERTLNFKSDEVIFGGGRLKGITKTSISLSWDELMKVYDEANAGKKEPKKEETTPAEDKKEEKPTRRRSKKEETKVEDKKEEEVKEQEFTSEETVDEPKEESTKEIKEEKLVEETKEEKPTRRRRRRKADEE</sequence>
<feature type="compositionally biased region" description="Basic residues" evidence="8">
    <location>
        <begin position="563"/>
        <end position="574"/>
    </location>
</feature>
<dbReference type="EMBL" id="JARUIS010000020">
    <property type="protein sequence ID" value="MDS1004434.1"/>
    <property type="molecule type" value="Genomic_DNA"/>
</dbReference>
<dbReference type="RefSeq" id="WP_310944006.1">
    <property type="nucleotide sequence ID" value="NZ_JARUIS010000020.1"/>
</dbReference>
<dbReference type="Proteomes" id="UP001182303">
    <property type="component" value="Unassembled WGS sequence"/>
</dbReference>
<keyword evidence="6" id="KW-0238">DNA-binding</keyword>
<protein>
    <submittedName>
        <fullName evidence="10">AAA family ATPase</fullName>
    </submittedName>
</protein>
<dbReference type="InterPro" id="IPR038726">
    <property type="entry name" value="PDDEXK_AddAB-type"/>
</dbReference>
<dbReference type="Pfam" id="PF12705">
    <property type="entry name" value="PDDEXK_1"/>
    <property type="match status" value="1"/>
</dbReference>
<dbReference type="GO" id="GO:0004386">
    <property type="term" value="F:helicase activity"/>
    <property type="evidence" value="ECO:0007669"/>
    <property type="project" value="UniProtKB-KW"/>
</dbReference>
<dbReference type="Gene3D" id="3.90.320.10">
    <property type="match status" value="1"/>
</dbReference>
<keyword evidence="7" id="KW-0234">DNA repair</keyword>
<feature type="compositionally biased region" description="Basic and acidic residues" evidence="8">
    <location>
        <begin position="485"/>
        <end position="530"/>
    </location>
</feature>